<name>A0A1U8IAN2_GOSHI</name>
<dbReference type="PANTHER" id="PTHR11439:SF467">
    <property type="entry name" value="INTEGRASE CATALYTIC DOMAIN-CONTAINING PROTEIN"/>
    <property type="match status" value="1"/>
</dbReference>
<accession>A0A1U8IAN2</accession>
<dbReference type="PANTHER" id="PTHR11439">
    <property type="entry name" value="GAG-POL-RELATED RETROTRANSPOSON"/>
    <property type="match status" value="1"/>
</dbReference>
<dbReference type="KEGG" id="ghi:107892787"/>
<dbReference type="STRING" id="3635.A0A1U8IAN2"/>
<sequence length="114" mass="12942">MVVGKKLAKDDGNALSDLQHYRSIVGSLQYLCHTRPDISYSVNKVAQYMQNPRYSHWVAVKRILRYLRGTLDYGLVLTSGSNIISWSSKKQRSVSRSTVEAEYRSLTDTASEII</sequence>
<dbReference type="GeneID" id="107892787"/>
<evidence type="ECO:0000313" key="2">
    <source>
        <dbReference type="RefSeq" id="XP_016673328.1"/>
    </source>
</evidence>
<reference evidence="1" key="1">
    <citation type="journal article" date="2020" name="Nat. Genet.">
        <title>Genomic diversifications of five Gossypium allopolyploid species and their impact on cotton improvement.</title>
        <authorList>
            <person name="Chen Z.J."/>
            <person name="Sreedasyam A."/>
            <person name="Ando A."/>
            <person name="Song Q."/>
            <person name="De Santiago L.M."/>
            <person name="Hulse-Kemp A.M."/>
            <person name="Ding M."/>
            <person name="Ye W."/>
            <person name="Kirkbride R.C."/>
            <person name="Jenkins J."/>
            <person name="Plott C."/>
            <person name="Lovell J."/>
            <person name="Lin Y.M."/>
            <person name="Vaughn R."/>
            <person name="Liu B."/>
            <person name="Simpson S."/>
            <person name="Scheffler B.E."/>
            <person name="Wen L."/>
            <person name="Saski C.A."/>
            <person name="Grover C.E."/>
            <person name="Hu G."/>
            <person name="Conover J.L."/>
            <person name="Carlson J.W."/>
            <person name="Shu S."/>
            <person name="Boston L.B."/>
            <person name="Williams M."/>
            <person name="Peterson D.G."/>
            <person name="McGee K."/>
            <person name="Jones D.C."/>
            <person name="Wendel J.F."/>
            <person name="Stelly D.M."/>
            <person name="Grimwood J."/>
            <person name="Schmutz J."/>
        </authorList>
    </citation>
    <scope>NUCLEOTIDE SEQUENCE [LARGE SCALE GENOMIC DNA]</scope>
    <source>
        <strain evidence="1">cv. TM-1</strain>
    </source>
</reference>
<dbReference type="Proteomes" id="UP000818029">
    <property type="component" value="Chromosome A09"/>
</dbReference>
<dbReference type="RefSeq" id="XP_016673328.1">
    <property type="nucleotide sequence ID" value="XM_016817839.1"/>
</dbReference>
<gene>
    <name evidence="2" type="primary">LOC107892787</name>
</gene>
<organism evidence="1 2">
    <name type="scientific">Gossypium hirsutum</name>
    <name type="common">Upland cotton</name>
    <name type="synonym">Gossypium mexicanum</name>
    <dbReference type="NCBI Taxonomy" id="3635"/>
    <lineage>
        <taxon>Eukaryota</taxon>
        <taxon>Viridiplantae</taxon>
        <taxon>Streptophyta</taxon>
        <taxon>Embryophyta</taxon>
        <taxon>Tracheophyta</taxon>
        <taxon>Spermatophyta</taxon>
        <taxon>Magnoliopsida</taxon>
        <taxon>eudicotyledons</taxon>
        <taxon>Gunneridae</taxon>
        <taxon>Pentapetalae</taxon>
        <taxon>rosids</taxon>
        <taxon>malvids</taxon>
        <taxon>Malvales</taxon>
        <taxon>Malvaceae</taxon>
        <taxon>Malvoideae</taxon>
        <taxon>Gossypium</taxon>
    </lineage>
</organism>
<protein>
    <submittedName>
        <fullName evidence="2">Uncharacterized mitochondrial protein AtMg00810-like</fullName>
    </submittedName>
</protein>
<reference evidence="2" key="2">
    <citation type="submission" date="2025-08" db="UniProtKB">
        <authorList>
            <consortium name="RefSeq"/>
        </authorList>
    </citation>
    <scope>IDENTIFICATION</scope>
</reference>
<keyword evidence="1" id="KW-1185">Reference proteome</keyword>
<dbReference type="AlphaFoldDB" id="A0A1U8IAN2"/>
<proteinExistence type="predicted"/>
<evidence type="ECO:0000313" key="1">
    <source>
        <dbReference type="Proteomes" id="UP000818029"/>
    </source>
</evidence>
<dbReference type="PaxDb" id="3635-A0A1U8IAN2"/>